<reference evidence="1" key="2">
    <citation type="submission" date="2020-09" db="EMBL/GenBank/DDBJ databases">
        <authorList>
            <person name="Sun Q."/>
            <person name="Kim S."/>
        </authorList>
    </citation>
    <scope>NUCLEOTIDE SEQUENCE</scope>
    <source>
        <strain evidence="1">KCTC 32513</strain>
    </source>
</reference>
<dbReference type="SUPFAM" id="SSF51338">
    <property type="entry name" value="Composite domain of metallo-dependent hydrolases"/>
    <property type="match status" value="1"/>
</dbReference>
<dbReference type="Gene3D" id="3.30.1490.130">
    <property type="entry name" value="D-aminoacylase. Domain 3"/>
    <property type="match status" value="1"/>
</dbReference>
<name>A0A8J3G3I9_9PROT</name>
<keyword evidence="2" id="KW-1185">Reference proteome</keyword>
<dbReference type="SUPFAM" id="SSF51556">
    <property type="entry name" value="Metallo-dependent hydrolases"/>
    <property type="match status" value="1"/>
</dbReference>
<evidence type="ECO:0000313" key="1">
    <source>
        <dbReference type="EMBL" id="GHB04052.1"/>
    </source>
</evidence>
<dbReference type="InterPro" id="IPR011059">
    <property type="entry name" value="Metal-dep_hydrolase_composite"/>
</dbReference>
<dbReference type="EMBL" id="BMZH01000018">
    <property type="protein sequence ID" value="GHB04052.1"/>
    <property type="molecule type" value="Genomic_DNA"/>
</dbReference>
<accession>A0A8J3G3I9</accession>
<dbReference type="Gene3D" id="3.20.20.140">
    <property type="entry name" value="Metal-dependent hydrolases"/>
    <property type="match status" value="1"/>
</dbReference>
<dbReference type="InterPro" id="IPR023100">
    <property type="entry name" value="D-aminoacylase_insert_dom_sf"/>
</dbReference>
<dbReference type="Gene3D" id="2.30.40.10">
    <property type="entry name" value="Urease, subunit C, domain 1"/>
    <property type="match status" value="1"/>
</dbReference>
<protein>
    <recommendedName>
        <fullName evidence="3">Amidohydrolase 3 domain-containing protein</fullName>
    </recommendedName>
</protein>
<dbReference type="InterPro" id="IPR032466">
    <property type="entry name" value="Metal_Hydrolase"/>
</dbReference>
<dbReference type="GO" id="GO:0016811">
    <property type="term" value="F:hydrolase activity, acting on carbon-nitrogen (but not peptide) bonds, in linear amides"/>
    <property type="evidence" value="ECO:0007669"/>
    <property type="project" value="InterPro"/>
</dbReference>
<dbReference type="Proteomes" id="UP000634004">
    <property type="component" value="Unassembled WGS sequence"/>
</dbReference>
<evidence type="ECO:0000313" key="2">
    <source>
        <dbReference type="Proteomes" id="UP000634004"/>
    </source>
</evidence>
<proteinExistence type="predicted"/>
<sequence length="297" mass="32260">MAAIEEVIQIAEGANVPANIAHIKALGTDVWGQSDAIVTQIEEARARGLSITADQYPWRASGTRISNALLPRWVKAGTDADYKARLDNPALSEQIILETTENLRRRGGADSILITAALSSDVSSNWVGKTLAEISEAEATDPVNIALQIARHGDARIASFNMNPDDMERFMTQDWVMTSSDGSTGHPRKYASYPKKFRAYVVDQQWISTAAFVHRSTGLVADTFGLCDRGYLKPHYAADIIIIDPESFTPMADFQSPARLSDGVQFSIVNGVMAIDSGQSTGNRAGRALRRCDGDKG</sequence>
<organism evidence="1 2">
    <name type="scientific">Algimonas arctica</name>
    <dbReference type="NCBI Taxonomy" id="1479486"/>
    <lineage>
        <taxon>Bacteria</taxon>
        <taxon>Pseudomonadati</taxon>
        <taxon>Pseudomonadota</taxon>
        <taxon>Alphaproteobacteria</taxon>
        <taxon>Maricaulales</taxon>
        <taxon>Robiginitomaculaceae</taxon>
        <taxon>Algimonas</taxon>
    </lineage>
</organism>
<dbReference type="AlphaFoldDB" id="A0A8J3G3I9"/>
<comment type="caution">
    <text evidence="1">The sequence shown here is derived from an EMBL/GenBank/DDBJ whole genome shotgun (WGS) entry which is preliminary data.</text>
</comment>
<reference evidence="1" key="1">
    <citation type="journal article" date="2014" name="Int. J. Syst. Evol. Microbiol.">
        <title>Complete genome sequence of Corynebacterium casei LMG S-19264T (=DSM 44701T), isolated from a smear-ripened cheese.</title>
        <authorList>
            <consortium name="US DOE Joint Genome Institute (JGI-PGF)"/>
            <person name="Walter F."/>
            <person name="Albersmeier A."/>
            <person name="Kalinowski J."/>
            <person name="Ruckert C."/>
        </authorList>
    </citation>
    <scope>NUCLEOTIDE SEQUENCE</scope>
    <source>
        <strain evidence="1">KCTC 32513</strain>
    </source>
</reference>
<evidence type="ECO:0008006" key="3">
    <source>
        <dbReference type="Google" id="ProtNLM"/>
    </source>
</evidence>
<gene>
    <name evidence="1" type="ORF">GCM10009069_28310</name>
</gene>